<dbReference type="RefSeq" id="WP_142536361.1">
    <property type="nucleotide sequence ID" value="NZ_SGJB01000013.1"/>
</dbReference>
<evidence type="ECO:0000259" key="3">
    <source>
        <dbReference type="PROSITE" id="PS51186"/>
    </source>
</evidence>
<accession>A0A544QU85</accession>
<name>A0A544QU85_9FIRM</name>
<comment type="caution">
    <text evidence="4">The sequence shown here is derived from an EMBL/GenBank/DDBJ whole genome shotgun (WGS) entry which is preliminary data.</text>
</comment>
<dbReference type="Gene3D" id="3.40.630.30">
    <property type="match status" value="1"/>
</dbReference>
<sequence>MEIKNLNMRTATENDIERIAEIEKECFPEAEAATKESIKERVKVFGESFIVAEYDEEIIGFINGAITNQKTITDDMFEDASLHNPDGIYQSIFGLDVVEKYRKNGVARALMNIMIDKSKERGKTGLILTCKEKLIDYYSKFGYKNMGVSESVHGGAVWYDMILKLK</sequence>
<evidence type="ECO:0000313" key="4">
    <source>
        <dbReference type="EMBL" id="TQQ84240.1"/>
    </source>
</evidence>
<dbReference type="InterPro" id="IPR051635">
    <property type="entry name" value="SNAT-like"/>
</dbReference>
<dbReference type="GO" id="GO:0008080">
    <property type="term" value="F:N-acetyltransferase activity"/>
    <property type="evidence" value="ECO:0007669"/>
    <property type="project" value="UniProtKB-ARBA"/>
</dbReference>
<keyword evidence="5" id="KW-1185">Reference proteome</keyword>
<dbReference type="Proteomes" id="UP000317863">
    <property type="component" value="Unassembled WGS sequence"/>
</dbReference>
<keyword evidence="2" id="KW-0012">Acyltransferase</keyword>
<dbReference type="PROSITE" id="PS51186">
    <property type="entry name" value="GNAT"/>
    <property type="match status" value="1"/>
</dbReference>
<protein>
    <submittedName>
        <fullName evidence="4">GNAT family N-acetyltransferase</fullName>
    </submittedName>
</protein>
<dbReference type="CDD" id="cd04301">
    <property type="entry name" value="NAT_SF"/>
    <property type="match status" value="1"/>
</dbReference>
<dbReference type="PANTHER" id="PTHR10908:SF0">
    <property type="entry name" value="SEROTONIN N-ACETYLTRANSFERASE"/>
    <property type="match status" value="1"/>
</dbReference>
<dbReference type="OrthoDB" id="9800962at2"/>
<proteinExistence type="predicted"/>
<keyword evidence="1 4" id="KW-0808">Transferase</keyword>
<dbReference type="SUPFAM" id="SSF55729">
    <property type="entry name" value="Acyl-CoA N-acyltransferases (Nat)"/>
    <property type="match status" value="1"/>
</dbReference>
<feature type="domain" description="N-acetyltransferase" evidence="3">
    <location>
        <begin position="6"/>
        <end position="166"/>
    </location>
</feature>
<dbReference type="EMBL" id="SGJB01000013">
    <property type="protein sequence ID" value="TQQ84240.1"/>
    <property type="molecule type" value="Genomic_DNA"/>
</dbReference>
<gene>
    <name evidence="4" type="ORF">EXD82_07865</name>
</gene>
<evidence type="ECO:0000256" key="2">
    <source>
        <dbReference type="ARBA" id="ARBA00023315"/>
    </source>
</evidence>
<dbReference type="PANTHER" id="PTHR10908">
    <property type="entry name" value="SEROTONIN N-ACETYLTRANSFERASE"/>
    <property type="match status" value="1"/>
</dbReference>
<dbReference type="InterPro" id="IPR000182">
    <property type="entry name" value="GNAT_dom"/>
</dbReference>
<dbReference type="InterPro" id="IPR016181">
    <property type="entry name" value="Acyl_CoA_acyltransferase"/>
</dbReference>
<evidence type="ECO:0000313" key="5">
    <source>
        <dbReference type="Proteomes" id="UP000317863"/>
    </source>
</evidence>
<dbReference type="Pfam" id="PF00583">
    <property type="entry name" value="Acetyltransf_1"/>
    <property type="match status" value="1"/>
</dbReference>
<evidence type="ECO:0000256" key="1">
    <source>
        <dbReference type="ARBA" id="ARBA00022679"/>
    </source>
</evidence>
<dbReference type="AlphaFoldDB" id="A0A544QU85"/>
<reference evidence="4 5" key="1">
    <citation type="submission" date="2019-02" db="EMBL/GenBank/DDBJ databases">
        <title>Peptostreptococcaceae bacterium ZHW00191 nov., a new bacterium isolated from the human gut.</title>
        <authorList>
            <person name="Zhou H.-W."/>
            <person name="Chen X.-J."/>
        </authorList>
    </citation>
    <scope>NUCLEOTIDE SEQUENCE [LARGE SCALE GENOMIC DNA]</scope>
    <source>
        <strain evidence="4 5">ZHW00191</strain>
    </source>
</reference>
<organism evidence="4 5">
    <name type="scientific">Peptacetobacter hominis</name>
    <dbReference type="NCBI Taxonomy" id="2743610"/>
    <lineage>
        <taxon>Bacteria</taxon>
        <taxon>Bacillati</taxon>
        <taxon>Bacillota</taxon>
        <taxon>Clostridia</taxon>
        <taxon>Peptostreptococcales</taxon>
        <taxon>Peptostreptococcaceae</taxon>
        <taxon>Peptacetobacter</taxon>
    </lineage>
</organism>